<dbReference type="InterPro" id="IPR049785">
    <property type="entry name" value="GT-D-like_firm"/>
</dbReference>
<protein>
    <recommendedName>
        <fullName evidence="1">GT-D fold-like domain-containing protein</fullName>
    </recommendedName>
</protein>
<dbReference type="InterPro" id="IPR055171">
    <property type="entry name" value="GT-D-like"/>
</dbReference>
<gene>
    <name evidence="2" type="ORF">GCM10008933_30190</name>
</gene>
<sequence>MLPAPIDGKNEAVKDHRISKSTKIPLRASVLPDRVGIRQNIDALPYEEGYRQGLYDGGEAKVEKWLPNQMVLPELTVDDVIQAGIQSLTGSLIPILTTVDVSQELAEAIKNARPFSLVRLGDGELLTLAHDTVMSIEEVRRWGSFLPYAGVNLPDSRVRLELAKAISSASIVGIPESRHPSYQGLLFPVLRYFGINYRSLKMTSSTVNYALNEEGRLRQLLTGRRVLLIGNEAPGLAKHLRSLGIQVQGIIAPVLGVTDIQRVMNQIAHIEFDIAFVSAGIAAVILCARIANELGKAALDMGHLADKITSGELSLT</sequence>
<proteinExistence type="predicted"/>
<dbReference type="NCBIfam" id="NF040628">
    <property type="entry name" value="GT-D_rel"/>
    <property type="match status" value="1"/>
</dbReference>
<evidence type="ECO:0000259" key="1">
    <source>
        <dbReference type="Pfam" id="PF22882"/>
    </source>
</evidence>
<keyword evidence="3" id="KW-1185">Reference proteome</keyword>
<organism evidence="2 3">
    <name type="scientific">Paenibacillus motobuensis</name>
    <dbReference type="NCBI Taxonomy" id="295324"/>
    <lineage>
        <taxon>Bacteria</taxon>
        <taxon>Bacillati</taxon>
        <taxon>Bacillota</taxon>
        <taxon>Bacilli</taxon>
        <taxon>Bacillales</taxon>
        <taxon>Paenibacillaceae</taxon>
        <taxon>Paenibacillus</taxon>
    </lineage>
</organism>
<reference evidence="2 3" key="1">
    <citation type="journal article" date="2019" name="Int. J. Syst. Evol. Microbiol.">
        <title>The Global Catalogue of Microorganisms (GCM) 10K type strain sequencing project: providing services to taxonomists for standard genome sequencing and annotation.</title>
        <authorList>
            <consortium name="The Broad Institute Genomics Platform"/>
            <consortium name="The Broad Institute Genome Sequencing Center for Infectious Disease"/>
            <person name="Wu L."/>
            <person name="Ma J."/>
        </authorList>
    </citation>
    <scope>NUCLEOTIDE SEQUENCE [LARGE SCALE GENOMIC DNA]</scope>
    <source>
        <strain evidence="2 3">JCM 12774</strain>
    </source>
</reference>
<evidence type="ECO:0000313" key="3">
    <source>
        <dbReference type="Proteomes" id="UP001500340"/>
    </source>
</evidence>
<dbReference type="Proteomes" id="UP001500340">
    <property type="component" value="Unassembled WGS sequence"/>
</dbReference>
<accession>A0ABN0YJY9</accession>
<evidence type="ECO:0000313" key="2">
    <source>
        <dbReference type="EMBL" id="GAA0397608.1"/>
    </source>
</evidence>
<feature type="domain" description="GT-D fold-like" evidence="1">
    <location>
        <begin position="97"/>
        <end position="308"/>
    </location>
</feature>
<dbReference type="EMBL" id="BAAACX010000013">
    <property type="protein sequence ID" value="GAA0397608.1"/>
    <property type="molecule type" value="Genomic_DNA"/>
</dbReference>
<comment type="caution">
    <text evidence="2">The sequence shown here is derived from an EMBL/GenBank/DDBJ whole genome shotgun (WGS) entry which is preliminary data.</text>
</comment>
<name>A0ABN0YJY9_9BACL</name>
<dbReference type="Pfam" id="PF22882">
    <property type="entry name" value="GT-D-like"/>
    <property type="match status" value="1"/>
</dbReference>